<dbReference type="EMBL" id="LGST01000021">
    <property type="protein sequence ID" value="KND99931.1"/>
    <property type="molecule type" value="Genomic_DNA"/>
</dbReference>
<protein>
    <submittedName>
        <fullName evidence="2">Uncharacterized protein</fullName>
    </submittedName>
</protein>
<feature type="compositionally biased region" description="Basic residues" evidence="1">
    <location>
        <begin position="1"/>
        <end position="10"/>
    </location>
</feature>
<evidence type="ECO:0000313" key="2">
    <source>
        <dbReference type="EMBL" id="KND99931.1"/>
    </source>
</evidence>
<evidence type="ECO:0000256" key="1">
    <source>
        <dbReference type="SAM" id="MobiDB-lite"/>
    </source>
</evidence>
<feature type="region of interest" description="Disordered" evidence="1">
    <location>
        <begin position="1"/>
        <end position="45"/>
    </location>
</feature>
<comment type="caution">
    <text evidence="2">The sequence shown here is derived from an EMBL/GenBank/DDBJ whole genome shotgun (WGS) entry which is preliminary data.</text>
</comment>
<sequence>MDVGHTFKRGSGKEYERSRKEGDGIDLESGITERMRTKTVNSRHD</sequence>
<gene>
    <name evidence="2" type="ORF">QG37_03362</name>
</gene>
<reference evidence="3" key="1">
    <citation type="journal article" date="2015" name="BMC Genomics">
        <title>Draft genome of a commonly misdiagnosed multidrug resistant pathogen Candida auris.</title>
        <authorList>
            <person name="Chatterjee S."/>
            <person name="Alampalli S.V."/>
            <person name="Nageshan R.K."/>
            <person name="Chettiar S.T."/>
            <person name="Joshi S."/>
            <person name="Tatu U.S."/>
        </authorList>
    </citation>
    <scope>NUCLEOTIDE SEQUENCE [LARGE SCALE GENOMIC DNA]</scope>
    <source>
        <strain evidence="3">6684</strain>
    </source>
</reference>
<name>A0A0L0P0M2_CANAR</name>
<proteinExistence type="predicted"/>
<organism evidence="2 3">
    <name type="scientific">Candidozyma auris</name>
    <name type="common">Yeast</name>
    <name type="synonym">Candida auris</name>
    <dbReference type="NCBI Taxonomy" id="498019"/>
    <lineage>
        <taxon>Eukaryota</taxon>
        <taxon>Fungi</taxon>
        <taxon>Dikarya</taxon>
        <taxon>Ascomycota</taxon>
        <taxon>Saccharomycotina</taxon>
        <taxon>Pichiomycetes</taxon>
        <taxon>Metschnikowiaceae</taxon>
        <taxon>Candidozyma</taxon>
    </lineage>
</organism>
<dbReference type="AlphaFoldDB" id="A0A0L0P0M2"/>
<dbReference type="VEuPathDB" id="FungiDB:QG37_03362"/>
<dbReference type="Proteomes" id="UP000037122">
    <property type="component" value="Unassembled WGS sequence"/>
</dbReference>
<evidence type="ECO:0000313" key="3">
    <source>
        <dbReference type="Proteomes" id="UP000037122"/>
    </source>
</evidence>
<feature type="compositionally biased region" description="Basic and acidic residues" evidence="1">
    <location>
        <begin position="31"/>
        <end position="45"/>
    </location>
</feature>
<accession>A0A0L0P0M2</accession>
<feature type="compositionally biased region" description="Basic and acidic residues" evidence="1">
    <location>
        <begin position="11"/>
        <end position="23"/>
    </location>
</feature>